<dbReference type="SUPFAM" id="SSF53756">
    <property type="entry name" value="UDP-Glycosyltransferase/glycogen phosphorylase"/>
    <property type="match status" value="1"/>
</dbReference>
<dbReference type="InterPro" id="IPR001296">
    <property type="entry name" value="Glyco_trans_1"/>
</dbReference>
<dbReference type="PANTHER" id="PTHR43685">
    <property type="entry name" value="GLYCOSYLTRANSFERASE"/>
    <property type="match status" value="1"/>
</dbReference>
<sequence length="685" mass="78163">MKIWLLTTEYPPHFGGGIATYSDITTRIWAEHGHEVTVFVVDNTLDAMQVTEENSLRVVRFPNHSTPHLEALGYGARLSYYYAHWVQHFLELDGAPDIIESQEFSGIAAHLLQRKRTLDPLFRYLAVIITAHSPKFVLDPIERAPVYAFPDYWLGEMERFSLKAADGAICPSHYLKSSLIRELGNFEATVIPNPYVVPAVGTQEPGDRLLYVGRLQYLKGILTLLDTLSQLWRRHYPLSLDVVGGDSYFHPRGISMRTFIEQRYQQEIQQGKLVLHGPMTPRQLAVFYDHAKAVILPSLFENFPYVAVEAMSHSRAVLASKTGGQADLIRHGISGWLFGPESLARQLEELAQIPPSHIKSIGEQARRDIEPIVDPERIYGQKLNYFERILESPKNVRHFPFVRPLFTQSVPVPNLAIKPGSPQLTVVIPYYNLGMYLMDTLDALEAVPDISLEIIVVDDGSTDGISIATLHRAQRQYSRVRVLRKANEGLAATRNDGARLASSPYLAFLDADDQVDSRYYARALEMLAHYDNVSFVGAWAQYFGETQGVWPAWNPEPPYALYHNPLNTSALVYKTEHFLRYGLNDPEMEYGMEDYESMVRLLANGCQGVVIPEPFFLYRIRDDSMSRGFNMDNLMLLYQWVMEKNPEFYARYHKDLILLFNANGPQYLMDNPTWPTAVHEMARRK</sequence>
<name>A0A2T2X0L5_9FIRM</name>
<comment type="caution">
    <text evidence="4">The sequence shown here is derived from an EMBL/GenBank/DDBJ whole genome shotgun (WGS) entry which is preliminary data.</text>
</comment>
<dbReference type="Proteomes" id="UP000242699">
    <property type="component" value="Unassembled WGS sequence"/>
</dbReference>
<reference evidence="4 5" key="1">
    <citation type="journal article" date="2014" name="BMC Genomics">
        <title>Comparison of environmental and isolate Sulfobacillus genomes reveals diverse carbon, sulfur, nitrogen, and hydrogen metabolisms.</title>
        <authorList>
            <person name="Justice N.B."/>
            <person name="Norman A."/>
            <person name="Brown C.T."/>
            <person name="Singh A."/>
            <person name="Thomas B.C."/>
            <person name="Banfield J.F."/>
        </authorList>
    </citation>
    <scope>NUCLEOTIDE SEQUENCE [LARGE SCALE GENOMIC DNA]</scope>
    <source>
        <strain evidence="4">AMDSBA1</strain>
    </source>
</reference>
<dbReference type="AlphaFoldDB" id="A0A2T2X0L5"/>
<dbReference type="GO" id="GO:0016757">
    <property type="term" value="F:glycosyltransferase activity"/>
    <property type="evidence" value="ECO:0007669"/>
    <property type="project" value="InterPro"/>
</dbReference>
<proteinExistence type="predicted"/>
<dbReference type="Pfam" id="PF00534">
    <property type="entry name" value="Glycos_transf_1"/>
    <property type="match status" value="1"/>
</dbReference>
<feature type="domain" description="Glycosyltransferase subfamily 4-like N-terminal" evidence="3">
    <location>
        <begin position="16"/>
        <end position="194"/>
    </location>
</feature>
<dbReference type="EMBL" id="PXYT01000022">
    <property type="protein sequence ID" value="PSR28031.1"/>
    <property type="molecule type" value="Genomic_DNA"/>
</dbReference>
<gene>
    <name evidence="4" type="ORF">C7B43_10765</name>
</gene>
<dbReference type="InterPro" id="IPR028098">
    <property type="entry name" value="Glyco_trans_4-like_N"/>
</dbReference>
<dbReference type="InterPro" id="IPR029044">
    <property type="entry name" value="Nucleotide-diphossugar_trans"/>
</dbReference>
<feature type="domain" description="Glycosyl transferase family 1" evidence="1">
    <location>
        <begin position="205"/>
        <end position="366"/>
    </location>
</feature>
<feature type="domain" description="Glycosyltransferase 2-like" evidence="2">
    <location>
        <begin position="425"/>
        <end position="563"/>
    </location>
</feature>
<dbReference type="Pfam" id="PF00535">
    <property type="entry name" value="Glycos_transf_2"/>
    <property type="match status" value="1"/>
</dbReference>
<dbReference type="InterPro" id="IPR001173">
    <property type="entry name" value="Glyco_trans_2-like"/>
</dbReference>
<dbReference type="CDD" id="cd00761">
    <property type="entry name" value="Glyco_tranf_GTA_type"/>
    <property type="match status" value="1"/>
</dbReference>
<dbReference type="Gene3D" id="3.40.50.2000">
    <property type="entry name" value="Glycogen Phosphorylase B"/>
    <property type="match status" value="2"/>
</dbReference>
<evidence type="ECO:0000313" key="4">
    <source>
        <dbReference type="EMBL" id="PSR28031.1"/>
    </source>
</evidence>
<evidence type="ECO:0008006" key="6">
    <source>
        <dbReference type="Google" id="ProtNLM"/>
    </source>
</evidence>
<dbReference type="Pfam" id="PF13439">
    <property type="entry name" value="Glyco_transf_4"/>
    <property type="match status" value="1"/>
</dbReference>
<dbReference type="SUPFAM" id="SSF53448">
    <property type="entry name" value="Nucleotide-diphospho-sugar transferases"/>
    <property type="match status" value="1"/>
</dbReference>
<evidence type="ECO:0000259" key="2">
    <source>
        <dbReference type="Pfam" id="PF00535"/>
    </source>
</evidence>
<dbReference type="PANTHER" id="PTHR43685:SF2">
    <property type="entry name" value="GLYCOSYLTRANSFERASE 2-LIKE DOMAIN-CONTAINING PROTEIN"/>
    <property type="match status" value="1"/>
</dbReference>
<dbReference type="GO" id="GO:0044010">
    <property type="term" value="P:single-species biofilm formation"/>
    <property type="evidence" value="ECO:0007669"/>
    <property type="project" value="TreeGrafter"/>
</dbReference>
<organism evidence="4 5">
    <name type="scientific">Sulfobacillus benefaciens</name>
    <dbReference type="NCBI Taxonomy" id="453960"/>
    <lineage>
        <taxon>Bacteria</taxon>
        <taxon>Bacillati</taxon>
        <taxon>Bacillota</taxon>
        <taxon>Clostridia</taxon>
        <taxon>Eubacteriales</taxon>
        <taxon>Clostridiales Family XVII. Incertae Sedis</taxon>
        <taxon>Sulfobacillus</taxon>
    </lineage>
</organism>
<protein>
    <recommendedName>
        <fullName evidence="6">Glycosyltransferase</fullName>
    </recommendedName>
</protein>
<evidence type="ECO:0000259" key="1">
    <source>
        <dbReference type="Pfam" id="PF00534"/>
    </source>
</evidence>
<dbReference type="Gene3D" id="3.90.550.10">
    <property type="entry name" value="Spore Coat Polysaccharide Biosynthesis Protein SpsA, Chain A"/>
    <property type="match status" value="1"/>
</dbReference>
<evidence type="ECO:0000313" key="5">
    <source>
        <dbReference type="Proteomes" id="UP000242699"/>
    </source>
</evidence>
<dbReference type="InterPro" id="IPR050834">
    <property type="entry name" value="Glycosyltransf_2"/>
</dbReference>
<accession>A0A2T2X0L5</accession>
<evidence type="ECO:0000259" key="3">
    <source>
        <dbReference type="Pfam" id="PF13439"/>
    </source>
</evidence>
<dbReference type="CDD" id="cd03801">
    <property type="entry name" value="GT4_PimA-like"/>
    <property type="match status" value="1"/>
</dbReference>